<comment type="pathway">
    <text evidence="12">Steroid metabolism; cholesterol degradation.</text>
</comment>
<dbReference type="AlphaFoldDB" id="A0A150WIV3"/>
<evidence type="ECO:0000256" key="6">
    <source>
        <dbReference type="ARBA" id="ARBA00023002"/>
    </source>
</evidence>
<reference evidence="19 20" key="1">
    <citation type="submission" date="2016-03" db="EMBL/GenBank/DDBJ databases">
        <authorList>
            <person name="Ploux O."/>
        </authorList>
    </citation>
    <scope>NUCLEOTIDE SEQUENCE [LARGE SCALE GENOMIC DNA]</scope>
    <source>
        <strain evidence="19 20">BER2</strain>
    </source>
</reference>
<organism evidence="19 20">
    <name type="scientific">Bdellovibrio bacteriovorus</name>
    <dbReference type="NCBI Taxonomy" id="959"/>
    <lineage>
        <taxon>Bacteria</taxon>
        <taxon>Pseudomonadati</taxon>
        <taxon>Bdellovibrionota</taxon>
        <taxon>Bdellovibrionia</taxon>
        <taxon>Bdellovibrionales</taxon>
        <taxon>Pseudobdellovibrionaceae</taxon>
        <taxon>Bdellovibrio</taxon>
    </lineage>
</organism>
<accession>A0A150WIV3</accession>
<dbReference type="InterPro" id="IPR012132">
    <property type="entry name" value="GMC_OxRdtase"/>
</dbReference>
<evidence type="ECO:0000256" key="1">
    <source>
        <dbReference type="ARBA" id="ARBA00001974"/>
    </source>
</evidence>
<comment type="similarity">
    <text evidence="2">Belongs to the GMC oxidoreductase family.</text>
</comment>
<evidence type="ECO:0000256" key="15">
    <source>
        <dbReference type="ARBA" id="ARBA00049778"/>
    </source>
</evidence>
<dbReference type="GO" id="GO:0050660">
    <property type="term" value="F:flavin adenine dinucleotide binding"/>
    <property type="evidence" value="ECO:0007669"/>
    <property type="project" value="InterPro"/>
</dbReference>
<evidence type="ECO:0000256" key="14">
    <source>
        <dbReference type="ARBA" id="ARBA00049744"/>
    </source>
</evidence>
<evidence type="ECO:0000256" key="10">
    <source>
        <dbReference type="ARBA" id="ARBA00023235"/>
    </source>
</evidence>
<proteinExistence type="inferred from homology"/>
<dbReference type="Gene3D" id="3.50.50.60">
    <property type="entry name" value="FAD/NAD(P)-binding domain"/>
    <property type="match status" value="3"/>
</dbReference>
<evidence type="ECO:0000259" key="17">
    <source>
        <dbReference type="Pfam" id="PF00732"/>
    </source>
</evidence>
<dbReference type="Proteomes" id="UP000075391">
    <property type="component" value="Unassembled WGS sequence"/>
</dbReference>
<evidence type="ECO:0000259" key="18">
    <source>
        <dbReference type="Pfam" id="PF05199"/>
    </source>
</evidence>
<feature type="binding site" evidence="16">
    <location>
        <position position="522"/>
    </location>
    <ligand>
        <name>FAD</name>
        <dbReference type="ChEBI" id="CHEBI:57692"/>
    </ligand>
</feature>
<evidence type="ECO:0000256" key="16">
    <source>
        <dbReference type="PIRSR" id="PIRSR000137-2"/>
    </source>
</evidence>
<evidence type="ECO:0000256" key="5">
    <source>
        <dbReference type="ARBA" id="ARBA00022827"/>
    </source>
</evidence>
<keyword evidence="5 16" id="KW-0274">FAD</keyword>
<evidence type="ECO:0000256" key="7">
    <source>
        <dbReference type="ARBA" id="ARBA00023098"/>
    </source>
</evidence>
<keyword evidence="6" id="KW-0560">Oxidoreductase</keyword>
<comment type="caution">
    <text evidence="19">The sequence shown here is derived from an EMBL/GenBank/DDBJ whole genome shotgun (WGS) entry which is preliminary data.</text>
</comment>
<dbReference type="PANTHER" id="PTHR47470:SF1">
    <property type="entry name" value="FAD-DEPENDENT OXIDOREDUCTASE 2 FAD BINDING DOMAIN-CONTAINING PROTEIN"/>
    <property type="match status" value="1"/>
</dbReference>
<dbReference type="InterPro" id="IPR036188">
    <property type="entry name" value="FAD/NAD-bd_sf"/>
</dbReference>
<dbReference type="SUPFAM" id="SSF51905">
    <property type="entry name" value="FAD/NAD(P)-binding domain"/>
    <property type="match status" value="1"/>
</dbReference>
<feature type="domain" description="Glucose-methanol-choline oxidoreductase N-terminal" evidence="17">
    <location>
        <begin position="5"/>
        <end position="286"/>
    </location>
</feature>
<name>A0A150WIV3_BDEBC</name>
<evidence type="ECO:0000256" key="13">
    <source>
        <dbReference type="ARBA" id="ARBA00049723"/>
    </source>
</evidence>
<evidence type="ECO:0000313" key="19">
    <source>
        <dbReference type="EMBL" id="KYG63419.1"/>
    </source>
</evidence>
<dbReference type="GO" id="GO:0008203">
    <property type="term" value="P:cholesterol metabolic process"/>
    <property type="evidence" value="ECO:0007669"/>
    <property type="project" value="UniProtKB-KW"/>
</dbReference>
<dbReference type="EMBL" id="LUKF01000014">
    <property type="protein sequence ID" value="KYG63419.1"/>
    <property type="molecule type" value="Genomic_DNA"/>
</dbReference>
<feature type="binding site" evidence="16">
    <location>
        <position position="241"/>
    </location>
    <ligand>
        <name>FAD</name>
        <dbReference type="ChEBI" id="CHEBI:57692"/>
    </ligand>
</feature>
<evidence type="ECO:0000256" key="2">
    <source>
        <dbReference type="ARBA" id="ARBA00010790"/>
    </source>
</evidence>
<dbReference type="InterPro" id="IPR007867">
    <property type="entry name" value="GMC_OxRtase_C"/>
</dbReference>
<protein>
    <recommendedName>
        <fullName evidence="14">Cholesterol oxidase</fullName>
        <ecNumber evidence="13">1.1.3.6</ecNumber>
        <ecNumber evidence="11">5.3.3.1</ecNumber>
    </recommendedName>
    <alternativeName>
        <fullName evidence="15">Cholesterol isomerase</fullName>
    </alternativeName>
</protein>
<keyword evidence="3" id="KW-0153">Cholesterol metabolism</keyword>
<evidence type="ECO:0000256" key="12">
    <source>
        <dbReference type="ARBA" id="ARBA00049645"/>
    </source>
</evidence>
<dbReference type="PIRSF" id="PIRSF000137">
    <property type="entry name" value="Alcohol_oxidase"/>
    <property type="match status" value="1"/>
</dbReference>
<gene>
    <name evidence="19" type="ORF">AZI85_05155</name>
</gene>
<dbReference type="GO" id="GO:0004769">
    <property type="term" value="F:steroid Delta-isomerase activity"/>
    <property type="evidence" value="ECO:0007669"/>
    <property type="project" value="UniProtKB-EC"/>
</dbReference>
<dbReference type="OrthoDB" id="5287560at2"/>
<keyword evidence="10" id="KW-0413">Isomerase</keyword>
<dbReference type="EC" id="1.1.3.6" evidence="13"/>
<evidence type="ECO:0000256" key="9">
    <source>
        <dbReference type="ARBA" id="ARBA00023221"/>
    </source>
</evidence>
<evidence type="ECO:0000256" key="11">
    <source>
        <dbReference type="ARBA" id="ARBA00038856"/>
    </source>
</evidence>
<dbReference type="GO" id="GO:0016995">
    <property type="term" value="F:cholesterol oxidase activity"/>
    <property type="evidence" value="ECO:0007669"/>
    <property type="project" value="UniProtKB-EC"/>
</dbReference>
<keyword evidence="4" id="KW-0285">Flavoprotein</keyword>
<sequence length="562" mass="63397">MKWDYDYIVIGSGFGGSVMTCRLVEKGYKVCLLERGREWKMHEFPRRPHEVRKNMFWDPIDNKFGLMEVRDTPESDVMTITSSGLGGGSLIYANVLYKMPEDFFKGWPGNINRQTLEPYYERVLNVMEAKPYPYDTHPYYRNTPKTTLLKKLAEEMATPPGATEKPSMVFPPIGVRFEGKFPGHQTRNIHGALQSRCNKCGDCDIGCNIHAKNTLDLNYLFRARNLKEAAHKAEVRTHAEVTRIEKKDDHYVVTYVIPEFPMQENKFTAKNVVLSAGSLGSTSLLLKMKRYGHLPLLNKWLGKKWSGNGDFISLIFKSKHNVDGTNGPVITGSIEYKYKDYADGYPHGMFIQEAGFPVGFAWFLSGKVPQFSGLAGLATMAAHHVKKYIFKVLKIVGHDQINIGDEMAKSIDRAEFTKRCLVLLGMGRDKPDGEIQLRDDDQALIRWKIDESQEHFTRIRTEMKKLAEMVDGVYVENPLTHLKKVISVHPLGGCPMGDSEQTGFVSTKGEVFGYPGLYVVDGSILPTSTGTNPSLTIAAMAEYIAEQIPEKHTVKTKDKMEA</sequence>
<dbReference type="Pfam" id="PF05199">
    <property type="entry name" value="GMC_oxred_C"/>
    <property type="match status" value="1"/>
</dbReference>
<keyword evidence="9" id="KW-0753">Steroid metabolism</keyword>
<evidence type="ECO:0000313" key="20">
    <source>
        <dbReference type="Proteomes" id="UP000075391"/>
    </source>
</evidence>
<keyword evidence="8" id="KW-1207">Sterol metabolism</keyword>
<dbReference type="Pfam" id="PF00732">
    <property type="entry name" value="GMC_oxred_N"/>
    <property type="match status" value="1"/>
</dbReference>
<evidence type="ECO:0000256" key="3">
    <source>
        <dbReference type="ARBA" id="ARBA00022548"/>
    </source>
</evidence>
<evidence type="ECO:0000256" key="8">
    <source>
        <dbReference type="ARBA" id="ARBA00023166"/>
    </source>
</evidence>
<dbReference type="InterPro" id="IPR052542">
    <property type="entry name" value="Cholesterol_Oxidase"/>
</dbReference>
<dbReference type="PANTHER" id="PTHR47470">
    <property type="entry name" value="CHOLESTEROL OXIDASE"/>
    <property type="match status" value="1"/>
</dbReference>
<keyword evidence="7" id="KW-0443">Lipid metabolism</keyword>
<dbReference type="EC" id="5.3.3.1" evidence="11"/>
<dbReference type="RefSeq" id="WP_063243767.1">
    <property type="nucleotide sequence ID" value="NZ_LUKF01000014.1"/>
</dbReference>
<feature type="domain" description="Glucose-methanol-choline oxidoreductase C-terminal" evidence="18">
    <location>
        <begin position="432"/>
        <end position="541"/>
    </location>
</feature>
<evidence type="ECO:0000256" key="4">
    <source>
        <dbReference type="ARBA" id="ARBA00022630"/>
    </source>
</evidence>
<comment type="cofactor">
    <cofactor evidence="1 16">
        <name>FAD</name>
        <dbReference type="ChEBI" id="CHEBI:57692"/>
    </cofactor>
</comment>
<dbReference type="InterPro" id="IPR000172">
    <property type="entry name" value="GMC_OxRdtase_N"/>
</dbReference>